<keyword evidence="2" id="KW-1185">Reference proteome</keyword>
<dbReference type="EMBL" id="CM047587">
    <property type="protein sequence ID" value="KAI9906199.1"/>
    <property type="molecule type" value="Genomic_DNA"/>
</dbReference>
<comment type="caution">
    <text evidence="1">The sequence shown here is derived from an EMBL/GenBank/DDBJ whole genome shotgun (WGS) entry which is preliminary data.</text>
</comment>
<name>A0ACC0VJV2_9STRA</name>
<evidence type="ECO:0000313" key="2">
    <source>
        <dbReference type="Proteomes" id="UP001163321"/>
    </source>
</evidence>
<sequence>MTASTDVASASTESKLTFDLVQRHLRGNSTDERENEDRMLASPDMIKEILKTRGFPVDWLERFVKVNVGEGKDFNFVNSKRVQRLEHRDHLDRLGVFKKEEDLNVAAYLVLLGNVLKKNAVLETAERLDELINSAHTDEATNTVAKQIQEGQFVTWIPFGTTEPEIKVSIFQRHAFDVVGNRAYIKIICGSLRVVEFILEH</sequence>
<protein>
    <submittedName>
        <fullName evidence="1">Uncharacterized protein</fullName>
    </submittedName>
</protein>
<dbReference type="Proteomes" id="UP001163321">
    <property type="component" value="Chromosome 8"/>
</dbReference>
<accession>A0ACC0VJV2</accession>
<organism evidence="1 2">
    <name type="scientific">Peronosclerospora sorghi</name>
    <dbReference type="NCBI Taxonomy" id="230839"/>
    <lineage>
        <taxon>Eukaryota</taxon>
        <taxon>Sar</taxon>
        <taxon>Stramenopiles</taxon>
        <taxon>Oomycota</taxon>
        <taxon>Peronosporomycetes</taxon>
        <taxon>Peronosporales</taxon>
        <taxon>Peronosporaceae</taxon>
        <taxon>Peronosclerospora</taxon>
    </lineage>
</organism>
<reference evidence="1 2" key="1">
    <citation type="journal article" date="2022" name="bioRxiv">
        <title>The genome of the oomycete Peronosclerospora sorghi, a cosmopolitan pathogen of maize and sorghum, is inflated with dispersed pseudogenes.</title>
        <authorList>
            <person name="Fletcher K."/>
            <person name="Martin F."/>
            <person name="Isakeit T."/>
            <person name="Cavanaugh K."/>
            <person name="Magill C."/>
            <person name="Michelmore R."/>
        </authorList>
    </citation>
    <scope>NUCLEOTIDE SEQUENCE [LARGE SCALE GENOMIC DNA]</scope>
    <source>
        <strain evidence="1">P6</strain>
    </source>
</reference>
<proteinExistence type="predicted"/>
<gene>
    <name evidence="1" type="ORF">PsorP6_016526</name>
</gene>
<evidence type="ECO:0000313" key="1">
    <source>
        <dbReference type="EMBL" id="KAI9906199.1"/>
    </source>
</evidence>